<dbReference type="NCBIfam" id="TIGR00255">
    <property type="entry name" value="YicC/YloC family endoribonuclease"/>
    <property type="match status" value="1"/>
</dbReference>
<evidence type="ECO:0000259" key="6">
    <source>
        <dbReference type="Pfam" id="PF03755"/>
    </source>
</evidence>
<accession>A0A1S8LN29</accession>
<dbReference type="KEGG" id="crw:CROST_022930"/>
<keyword evidence="4" id="KW-0378">Hydrolase</keyword>
<evidence type="ECO:0000313" key="8">
    <source>
        <dbReference type="EMBL" id="URZ11576.1"/>
    </source>
</evidence>
<dbReference type="AlphaFoldDB" id="A0A1S8LN29"/>
<evidence type="ECO:0000256" key="2">
    <source>
        <dbReference type="ARBA" id="ARBA00022722"/>
    </source>
</evidence>
<dbReference type="InterPro" id="IPR005229">
    <property type="entry name" value="YicC/YloC-like"/>
</dbReference>
<dbReference type="GO" id="GO:0016787">
    <property type="term" value="F:hydrolase activity"/>
    <property type="evidence" value="ECO:0007669"/>
    <property type="project" value="UniProtKB-KW"/>
</dbReference>
<comment type="cofactor">
    <cofactor evidence="1">
        <name>a divalent metal cation</name>
        <dbReference type="ChEBI" id="CHEBI:60240"/>
    </cofactor>
</comment>
<feature type="domain" description="Endoribonuclease YicC-like N-terminal" evidence="6">
    <location>
        <begin position="2"/>
        <end position="156"/>
    </location>
</feature>
<dbReference type="InterPro" id="IPR013527">
    <property type="entry name" value="YicC-like_N"/>
</dbReference>
<sequence>MIRSMTGFGRASNDNGKLGFNVEIKSVNHRYFDLNIKLPRNLISLEQKIRKEVGNKIKRGKVDIFITQNIYDSSCSNVSFNKSLANSYFKCLKQIKEEFNVLDDISVSLISKFPDVINVAQDEENLDEISEILLTPLNEALEKMLVMREKEGMKLKEDIERKCSNIEELVSKVEARAPYTVENYKSRLEERVKDLLTDNQVDEARLAMEVTIFADKSCIDEEIVRLKSHMVQFKSTLLKDEPVGRKLDFIVQEMNREANTINSKSNDIDIVHCVLDIKNEIEKIREQIQNIE</sequence>
<evidence type="ECO:0000256" key="3">
    <source>
        <dbReference type="ARBA" id="ARBA00022759"/>
    </source>
</evidence>
<dbReference type="GO" id="GO:0004521">
    <property type="term" value="F:RNA endonuclease activity"/>
    <property type="evidence" value="ECO:0007669"/>
    <property type="project" value="InterPro"/>
</dbReference>
<dbReference type="RefSeq" id="WP_077833761.1">
    <property type="nucleotide sequence ID" value="NZ_CP096983.1"/>
</dbReference>
<evidence type="ECO:0000256" key="4">
    <source>
        <dbReference type="ARBA" id="ARBA00022801"/>
    </source>
</evidence>
<dbReference type="InterPro" id="IPR013551">
    <property type="entry name" value="YicC-like_C"/>
</dbReference>
<protein>
    <submittedName>
        <fullName evidence="8">Uncharacterized protein</fullName>
    </submittedName>
</protein>
<feature type="domain" description="Endoribonuclease YicC-like C-terminal" evidence="7">
    <location>
        <begin position="173"/>
        <end position="292"/>
    </location>
</feature>
<keyword evidence="2" id="KW-0540">Nuclease</keyword>
<name>A0A1S8LN29_9CLOT</name>
<dbReference type="PANTHER" id="PTHR30636">
    <property type="entry name" value="UPF0701 PROTEIN YICC"/>
    <property type="match status" value="1"/>
</dbReference>
<dbReference type="Proteomes" id="UP000190951">
    <property type="component" value="Chromosome"/>
</dbReference>
<dbReference type="PANTHER" id="PTHR30636:SF3">
    <property type="entry name" value="UPF0701 PROTEIN YICC"/>
    <property type="match status" value="1"/>
</dbReference>
<comment type="similarity">
    <text evidence="5">Belongs to the YicC/YloC family.</text>
</comment>
<evidence type="ECO:0000256" key="1">
    <source>
        <dbReference type="ARBA" id="ARBA00001968"/>
    </source>
</evidence>
<evidence type="ECO:0000313" key="9">
    <source>
        <dbReference type="Proteomes" id="UP000190951"/>
    </source>
</evidence>
<keyword evidence="3" id="KW-0255">Endonuclease</keyword>
<dbReference type="STRING" id="84029.CROST_04000"/>
<gene>
    <name evidence="8" type="ORF">CROST_022930</name>
</gene>
<keyword evidence="9" id="KW-1185">Reference proteome</keyword>
<dbReference type="Pfam" id="PF03755">
    <property type="entry name" value="YicC-like_N"/>
    <property type="match status" value="1"/>
</dbReference>
<proteinExistence type="inferred from homology"/>
<evidence type="ECO:0000259" key="7">
    <source>
        <dbReference type="Pfam" id="PF08340"/>
    </source>
</evidence>
<evidence type="ECO:0000256" key="5">
    <source>
        <dbReference type="ARBA" id="ARBA00035648"/>
    </source>
</evidence>
<dbReference type="Pfam" id="PF08340">
    <property type="entry name" value="YicC-like_C"/>
    <property type="match status" value="1"/>
</dbReference>
<organism evidence="8 9">
    <name type="scientific">Clostridium felsineum</name>
    <dbReference type="NCBI Taxonomy" id="36839"/>
    <lineage>
        <taxon>Bacteria</taxon>
        <taxon>Bacillati</taxon>
        <taxon>Bacillota</taxon>
        <taxon>Clostridia</taxon>
        <taxon>Eubacteriales</taxon>
        <taxon>Clostridiaceae</taxon>
        <taxon>Clostridium</taxon>
    </lineage>
</organism>
<reference evidence="8 9" key="1">
    <citation type="submission" date="2022-04" db="EMBL/GenBank/DDBJ databases">
        <title>Genome sequence of C. roseum typestrain.</title>
        <authorList>
            <person name="Poehlein A."/>
            <person name="Schoch T."/>
            <person name="Duerre P."/>
            <person name="Daniel R."/>
        </authorList>
    </citation>
    <scope>NUCLEOTIDE SEQUENCE [LARGE SCALE GENOMIC DNA]</scope>
    <source>
        <strain evidence="8 9">DSM 7320</strain>
    </source>
</reference>
<dbReference type="EMBL" id="CP096983">
    <property type="protein sequence ID" value="URZ11576.1"/>
    <property type="molecule type" value="Genomic_DNA"/>
</dbReference>